<feature type="region of interest" description="Disordered" evidence="1">
    <location>
        <begin position="22"/>
        <end position="194"/>
    </location>
</feature>
<evidence type="ECO:0000313" key="2">
    <source>
        <dbReference type="EMBL" id="RAR49848.1"/>
    </source>
</evidence>
<proteinExistence type="predicted"/>
<protein>
    <submittedName>
        <fullName evidence="2">Uncharacterized protein</fullName>
    </submittedName>
</protein>
<dbReference type="EMBL" id="QLSV01000003">
    <property type="protein sequence ID" value="RAR49848.1"/>
    <property type="molecule type" value="Genomic_DNA"/>
</dbReference>
<evidence type="ECO:0000256" key="1">
    <source>
        <dbReference type="SAM" id="MobiDB-lite"/>
    </source>
</evidence>
<organism evidence="2 3">
    <name type="scientific">Flavobacterium lacus</name>
    <dbReference type="NCBI Taxonomy" id="1353778"/>
    <lineage>
        <taxon>Bacteria</taxon>
        <taxon>Pseudomonadati</taxon>
        <taxon>Bacteroidota</taxon>
        <taxon>Flavobacteriia</taxon>
        <taxon>Flavobacteriales</taxon>
        <taxon>Flavobacteriaceae</taxon>
        <taxon>Flavobacterium</taxon>
    </lineage>
</organism>
<dbReference type="PROSITE" id="PS51257">
    <property type="entry name" value="PROKAR_LIPOPROTEIN"/>
    <property type="match status" value="1"/>
</dbReference>
<feature type="compositionally biased region" description="Low complexity" evidence="1">
    <location>
        <begin position="28"/>
        <end position="44"/>
    </location>
</feature>
<comment type="caution">
    <text evidence="2">The sequence shown here is derived from an EMBL/GenBank/DDBJ whole genome shotgun (WGS) entry which is preliminary data.</text>
</comment>
<feature type="compositionally biased region" description="Low complexity" evidence="1">
    <location>
        <begin position="124"/>
        <end position="140"/>
    </location>
</feature>
<dbReference type="AlphaFoldDB" id="A0A328X378"/>
<feature type="compositionally biased region" description="Basic and acidic residues" evidence="1">
    <location>
        <begin position="143"/>
        <end position="154"/>
    </location>
</feature>
<dbReference type="OrthoDB" id="678557at2"/>
<sequence length="194" mass="20144">MQSKSLLLFLLGSSLFFTSCKNTEEASAPTEQKTETTAAETPATNDVSNITTTPAPAATQTATQAGQPPKLNPPHGQPFHKCEIAVGAPLDGSAPAQGTTPATVEQNAPKSFFKTVQSEQQANPAPAVASTPAPSPQATQITSKDKEGVVRDANSKTTITTTTNSNTPKPKNNPAHGQPHHRCDVKVGDPLPDA</sequence>
<accession>A0A328X378</accession>
<gene>
    <name evidence="2" type="ORF">B0I10_103270</name>
</gene>
<name>A0A328X378_9FLAO</name>
<dbReference type="Proteomes" id="UP000249518">
    <property type="component" value="Unassembled WGS sequence"/>
</dbReference>
<dbReference type="RefSeq" id="WP_112085281.1">
    <property type="nucleotide sequence ID" value="NZ_QLSV01000003.1"/>
</dbReference>
<evidence type="ECO:0000313" key="3">
    <source>
        <dbReference type="Proteomes" id="UP000249518"/>
    </source>
</evidence>
<reference evidence="2 3" key="1">
    <citation type="submission" date="2018-06" db="EMBL/GenBank/DDBJ databases">
        <title>Genomic Encyclopedia of Type Strains, Phase III (KMG-III): the genomes of soil and plant-associated and newly described type strains.</title>
        <authorList>
            <person name="Whitman W."/>
        </authorList>
    </citation>
    <scope>NUCLEOTIDE SEQUENCE [LARGE SCALE GENOMIC DNA]</scope>
    <source>
        <strain evidence="2 3">CGMCC 1.12504</strain>
    </source>
</reference>
<feature type="compositionally biased region" description="Low complexity" evidence="1">
    <location>
        <begin position="51"/>
        <end position="69"/>
    </location>
</feature>
<feature type="compositionally biased region" description="Low complexity" evidence="1">
    <location>
        <begin position="155"/>
        <end position="174"/>
    </location>
</feature>
<keyword evidence="3" id="KW-1185">Reference proteome</keyword>
<feature type="compositionally biased region" description="Polar residues" evidence="1">
    <location>
        <begin position="96"/>
        <end position="123"/>
    </location>
</feature>